<gene>
    <name evidence="2" type="ORF">SAMN05444414_12033</name>
</gene>
<evidence type="ECO:0000313" key="3">
    <source>
        <dbReference type="Proteomes" id="UP000184191"/>
    </source>
</evidence>
<evidence type="ECO:0008006" key="4">
    <source>
        <dbReference type="Google" id="ProtNLM"/>
    </source>
</evidence>
<feature type="signal peptide" evidence="1">
    <location>
        <begin position="1"/>
        <end position="28"/>
    </location>
</feature>
<dbReference type="EMBL" id="FRBN01000020">
    <property type="protein sequence ID" value="SHL57195.1"/>
    <property type="molecule type" value="Genomic_DNA"/>
</dbReference>
<accession>A0A1M7BQ55</accession>
<organism evidence="2 3">
    <name type="scientific">Roseovarius marisflavi</name>
    <dbReference type="NCBI Taxonomy" id="1054996"/>
    <lineage>
        <taxon>Bacteria</taxon>
        <taxon>Pseudomonadati</taxon>
        <taxon>Pseudomonadota</taxon>
        <taxon>Alphaproteobacteria</taxon>
        <taxon>Rhodobacterales</taxon>
        <taxon>Roseobacteraceae</taxon>
        <taxon>Roseovarius</taxon>
    </lineage>
</organism>
<name>A0A1M7BQ55_9RHOB</name>
<dbReference type="Gene3D" id="1.10.760.10">
    <property type="entry name" value="Cytochrome c-like domain"/>
    <property type="match status" value="1"/>
</dbReference>
<dbReference type="AlphaFoldDB" id="A0A1M7BQ55"/>
<sequence>MKHAMMSRLALGFCASIVVTTVGTASFAQETDGFKADPTEFLNSCASCHGKDGKGAGFLTRVFRGVDPGDLTRLAANNDGVFPSDRVFDVIDGRGDVEAHGDRKMPVWGDRYMNSEMSRHGPDEINEFRVRTRILELSHFLQSIQEL</sequence>
<evidence type="ECO:0000313" key="2">
    <source>
        <dbReference type="EMBL" id="SHL57195.1"/>
    </source>
</evidence>
<reference evidence="3" key="1">
    <citation type="submission" date="2016-11" db="EMBL/GenBank/DDBJ databases">
        <authorList>
            <person name="Varghese N."/>
            <person name="Submissions S."/>
        </authorList>
    </citation>
    <scope>NUCLEOTIDE SEQUENCE [LARGE SCALE GENOMIC DNA]</scope>
    <source>
        <strain evidence="3">DSM 29327</strain>
    </source>
</reference>
<keyword evidence="3" id="KW-1185">Reference proteome</keyword>
<dbReference type="Proteomes" id="UP000184191">
    <property type="component" value="Unassembled WGS sequence"/>
</dbReference>
<dbReference type="SUPFAM" id="SSF46626">
    <property type="entry name" value="Cytochrome c"/>
    <property type="match status" value="2"/>
</dbReference>
<evidence type="ECO:0000256" key="1">
    <source>
        <dbReference type="SAM" id="SignalP"/>
    </source>
</evidence>
<dbReference type="GO" id="GO:0020037">
    <property type="term" value="F:heme binding"/>
    <property type="evidence" value="ECO:0007669"/>
    <property type="project" value="InterPro"/>
</dbReference>
<dbReference type="STRING" id="1054996.SAMN05444414_12033"/>
<dbReference type="InterPro" id="IPR036909">
    <property type="entry name" value="Cyt_c-like_dom_sf"/>
</dbReference>
<keyword evidence="1" id="KW-0732">Signal</keyword>
<dbReference type="RefSeq" id="WP_139279364.1">
    <property type="nucleotide sequence ID" value="NZ_FRBN01000020.1"/>
</dbReference>
<proteinExistence type="predicted"/>
<feature type="chain" id="PRO_5012477930" description="Cytochrome c domain-containing protein" evidence="1">
    <location>
        <begin position="29"/>
        <end position="147"/>
    </location>
</feature>
<dbReference type="GO" id="GO:0009055">
    <property type="term" value="F:electron transfer activity"/>
    <property type="evidence" value="ECO:0007669"/>
    <property type="project" value="InterPro"/>
</dbReference>
<protein>
    <recommendedName>
        <fullName evidence="4">Cytochrome c domain-containing protein</fullName>
    </recommendedName>
</protein>
<dbReference type="OrthoDB" id="5514238at2"/>